<dbReference type="Pfam" id="PF03567">
    <property type="entry name" value="Sulfotransfer_2"/>
    <property type="match status" value="1"/>
</dbReference>
<reference evidence="1 2" key="1">
    <citation type="submission" date="2020-11" db="EMBL/GenBank/DDBJ databases">
        <title>Complete genome sequence for Salinimonas sp. strain G2-b.</title>
        <authorList>
            <person name="Park S.-J."/>
        </authorList>
    </citation>
    <scope>NUCLEOTIDE SEQUENCE [LARGE SCALE GENOMIC DNA]</scope>
    <source>
        <strain evidence="1 2">G2-b</strain>
    </source>
</reference>
<keyword evidence="2" id="KW-1185">Reference proteome</keyword>
<protein>
    <submittedName>
        <fullName evidence="1">Sulfotransferase family 2 domain-containing protein</fullName>
    </submittedName>
</protein>
<dbReference type="SUPFAM" id="SSF52540">
    <property type="entry name" value="P-loop containing nucleoside triphosphate hydrolases"/>
    <property type="match status" value="1"/>
</dbReference>
<dbReference type="InterPro" id="IPR027417">
    <property type="entry name" value="P-loop_NTPase"/>
</dbReference>
<dbReference type="Gene3D" id="3.40.50.300">
    <property type="entry name" value="P-loop containing nucleotide triphosphate hydrolases"/>
    <property type="match status" value="1"/>
</dbReference>
<evidence type="ECO:0000313" key="1">
    <source>
        <dbReference type="EMBL" id="QPG05095.1"/>
    </source>
</evidence>
<dbReference type="EMBL" id="CP064795">
    <property type="protein sequence ID" value="QPG05095.1"/>
    <property type="molecule type" value="Genomic_DNA"/>
</dbReference>
<dbReference type="KEGG" id="smaa:IT774_13280"/>
<proteinExistence type="predicted"/>
<accession>A0A7S9DXI5</accession>
<evidence type="ECO:0000313" key="2">
    <source>
        <dbReference type="Proteomes" id="UP000595095"/>
    </source>
</evidence>
<dbReference type="RefSeq" id="WP_195810186.1">
    <property type="nucleotide sequence ID" value="NZ_CP064795.1"/>
</dbReference>
<sequence>MQEMLKQQSQKYLARYPRIFFCHVPKCAGVSLSKAIYAAVYPAFLKATRFSGHVDLRSSRVSEELLGINMMTARESQLITHLNDPYMRYTNGHCIARPDVTRKYYTDWHFLTILRNPTDRFISEFVYNKYKPSQWQKHDEDIDAYLDSAKGLGSALTYARYFSGYSNPDEILANKEAVIEAAVANLRQFSVIGTLDNMAQWQASFNRTFNTKIAIASNNKSPNKQASSQVTENTTAMEKITQLCAVDQAIYEQVKTMALAAGQR</sequence>
<dbReference type="Proteomes" id="UP000595095">
    <property type="component" value="Chromosome"/>
</dbReference>
<dbReference type="GO" id="GO:0016020">
    <property type="term" value="C:membrane"/>
    <property type="evidence" value="ECO:0007669"/>
    <property type="project" value="InterPro"/>
</dbReference>
<dbReference type="InterPro" id="IPR005331">
    <property type="entry name" value="Sulfotransferase"/>
</dbReference>
<name>A0A7S9DXI5_9ALTE</name>
<organism evidence="1 2">
    <name type="scientific">Salinimonas marina</name>
    <dbReference type="NCBI Taxonomy" id="2785918"/>
    <lineage>
        <taxon>Bacteria</taxon>
        <taxon>Pseudomonadati</taxon>
        <taxon>Pseudomonadota</taxon>
        <taxon>Gammaproteobacteria</taxon>
        <taxon>Alteromonadales</taxon>
        <taxon>Alteromonadaceae</taxon>
        <taxon>Alteromonas/Salinimonas group</taxon>
        <taxon>Salinimonas</taxon>
    </lineage>
</organism>
<dbReference type="AlphaFoldDB" id="A0A7S9DXI5"/>
<keyword evidence="1" id="KW-0808">Transferase</keyword>
<gene>
    <name evidence="1" type="ORF">IT774_13280</name>
</gene>
<dbReference type="GO" id="GO:0008146">
    <property type="term" value="F:sulfotransferase activity"/>
    <property type="evidence" value="ECO:0007669"/>
    <property type="project" value="InterPro"/>
</dbReference>